<reference evidence="1 2" key="1">
    <citation type="submission" date="2024-03" db="EMBL/GenBank/DDBJ databases">
        <title>Two novel species of the genus Flavobacterium exhibiting potentially degradation of complex polysaccharides.</title>
        <authorList>
            <person name="Lian X."/>
        </authorList>
    </citation>
    <scope>NUCLEOTIDE SEQUENCE [LARGE SCALE GENOMIC DNA]</scope>
    <source>
        <strain evidence="2">j3</strain>
    </source>
</reference>
<dbReference type="Proteomes" id="UP001460072">
    <property type="component" value="Unassembled WGS sequence"/>
</dbReference>
<evidence type="ECO:0008006" key="3">
    <source>
        <dbReference type="Google" id="ProtNLM"/>
    </source>
</evidence>
<comment type="caution">
    <text evidence="1">The sequence shown here is derived from an EMBL/GenBank/DDBJ whole genome shotgun (WGS) entry which is preliminary data.</text>
</comment>
<dbReference type="EMBL" id="JBCGDO010000027">
    <property type="protein sequence ID" value="MEM0543805.1"/>
    <property type="molecule type" value="Genomic_DNA"/>
</dbReference>
<sequence>MANFSVNCPFLFPNFAPTWWKKLGFQAATSSSMGTLVVIVEKIVEMKHKHNKIRCIMSNKISISFLFFSIFLIFSCNNSNTTCENLAKGDVCVIVKNRSGKLIKSVELKHSKKPYKIENLENNQNANISYNSPGESSYQIAVIFEDGKRIKSNGSYTEGGYTMTKIIHENKIETKFGTTY</sequence>
<keyword evidence="2" id="KW-1185">Reference proteome</keyword>
<name>A0ABU9N873_9FLAO</name>
<accession>A0ABU9N873</accession>
<protein>
    <recommendedName>
        <fullName evidence="3">Lipoprotein</fullName>
    </recommendedName>
</protein>
<organism evidence="1 2">
    <name type="scientific">Flavobacterium aureirubrum</name>
    <dbReference type="NCBI Taxonomy" id="3133147"/>
    <lineage>
        <taxon>Bacteria</taxon>
        <taxon>Pseudomonadati</taxon>
        <taxon>Bacteroidota</taxon>
        <taxon>Flavobacteriia</taxon>
        <taxon>Flavobacteriales</taxon>
        <taxon>Flavobacteriaceae</taxon>
        <taxon>Flavobacterium</taxon>
    </lineage>
</organism>
<evidence type="ECO:0000313" key="2">
    <source>
        <dbReference type="Proteomes" id="UP001460072"/>
    </source>
</evidence>
<dbReference type="RefSeq" id="WP_342696981.1">
    <property type="nucleotide sequence ID" value="NZ_JBCGDO010000027.1"/>
</dbReference>
<proteinExistence type="predicted"/>
<evidence type="ECO:0000313" key="1">
    <source>
        <dbReference type="EMBL" id="MEM0543805.1"/>
    </source>
</evidence>
<gene>
    <name evidence="1" type="ORF">WFZ85_14375</name>
</gene>